<feature type="transmembrane region" description="Helical" evidence="1">
    <location>
        <begin position="507"/>
        <end position="528"/>
    </location>
</feature>
<feature type="transmembrane region" description="Helical" evidence="1">
    <location>
        <begin position="810"/>
        <end position="837"/>
    </location>
</feature>
<proteinExistence type="predicted"/>
<feature type="transmembrane region" description="Helical" evidence="1">
    <location>
        <begin position="273"/>
        <end position="292"/>
    </location>
</feature>
<evidence type="ECO:0000256" key="1">
    <source>
        <dbReference type="SAM" id="Phobius"/>
    </source>
</evidence>
<feature type="transmembrane region" description="Helical" evidence="1">
    <location>
        <begin position="757"/>
        <end position="790"/>
    </location>
</feature>
<gene>
    <name evidence="2" type="ORF">OS493_011980</name>
</gene>
<feature type="transmembrane region" description="Helical" evidence="1">
    <location>
        <begin position="40"/>
        <end position="62"/>
    </location>
</feature>
<feature type="transmembrane region" description="Helical" evidence="1">
    <location>
        <begin position="161"/>
        <end position="178"/>
    </location>
</feature>
<dbReference type="PANTHER" id="PTHR35313:SF1">
    <property type="entry name" value="NO EXINE FORMATION 1"/>
    <property type="match status" value="1"/>
</dbReference>
<feature type="transmembrane region" description="Helical" evidence="1">
    <location>
        <begin position="327"/>
        <end position="350"/>
    </location>
</feature>
<sequence length="843" mass="93475">MSSNIIMIIFLFFVQNMEYVLYISYPIVGQLTLTAVSGNVFSWSVAPFFCIILGFLILQVFYPPSRSSFMYHNVVHRAGEERPPDRFILSSLEKTLLLVNLVTVPGTMFIVINFLELLHLMTWVKLLLSGLLPVFLCTCLDINEEMEFLEFSKDTVAKVKLGSGLGSLMLLCIILMSSGTVGVHMLPLVIANVICGVLIGITSGREKWKMYQYILYAALGILSLLGLCTLPWSLVYQFRFFSLPLWGVNLLLGLVICLSVLCVFVASGADREWLNPLLVAQSLGFVLCENVLATENLYPVYFLVGTMLFACYVSARLHSVGRIHSQSMLLCIAVHGSKVPLCLSMVLPYAQTGSVLLPSIVLISPAILVFLFTFVVSKIIEAPKDLTLNEGVKLCIASGVATVGVYDVLVLPLWFMMTYRIPSPADVLAGVLFIWGALCLKLSYMHFSHSLFLKRLNVLVMCVSVLVEIIQPDLNVYRVLQSFVVYVVSLFYPVFTIENVLLSESIVLSWLVLIAVSVLIAVLTKVITLEQASWSQRIAIAILIGFVPGLKASSMMLPVFRPPLLCLLFGISSAVTFYLLMISWKPIFVPAPINLSAPFLILSGCFLACILSETLTSTRLDSHKGPHKPSQIPTSLLYHLCLYLVLGLGLKRDAVAQEESLEEKKGKLPSGLVLQSFSFFSNISISISFLLALLCSPSEYWELWITFSIILLLFLRPEGTPYIRGIRLQFSPSLPAAVALALCMYSRTVTEALPTQLTWLSVAGYVLEMMVLVCSLPTYVVLVHALWHAGEISLVEQQLVMFLAPSNVVLLIYCSTLSARILGFVGIAAVYWLFYYVQITESK</sequence>
<reference evidence="2" key="1">
    <citation type="submission" date="2023-01" db="EMBL/GenBank/DDBJ databases">
        <title>Genome assembly of the deep-sea coral Lophelia pertusa.</title>
        <authorList>
            <person name="Herrera S."/>
            <person name="Cordes E."/>
        </authorList>
    </citation>
    <scope>NUCLEOTIDE SEQUENCE</scope>
    <source>
        <strain evidence="2">USNM1676648</strain>
        <tissue evidence="2">Polyp</tissue>
    </source>
</reference>
<feature type="transmembrane region" description="Helical" evidence="1">
    <location>
        <begin position="7"/>
        <end position="28"/>
    </location>
</feature>
<comment type="caution">
    <text evidence="2">The sequence shown here is derived from an EMBL/GenBank/DDBJ whole genome shotgun (WGS) entry which is preliminary data.</text>
</comment>
<dbReference type="PANTHER" id="PTHR35313">
    <property type="entry name" value="NO EXINE FORMATION 1"/>
    <property type="match status" value="1"/>
</dbReference>
<organism evidence="2 3">
    <name type="scientific">Desmophyllum pertusum</name>
    <dbReference type="NCBI Taxonomy" id="174260"/>
    <lineage>
        <taxon>Eukaryota</taxon>
        <taxon>Metazoa</taxon>
        <taxon>Cnidaria</taxon>
        <taxon>Anthozoa</taxon>
        <taxon>Hexacorallia</taxon>
        <taxon>Scleractinia</taxon>
        <taxon>Caryophylliina</taxon>
        <taxon>Caryophylliidae</taxon>
        <taxon>Desmophyllum</taxon>
    </lineage>
</organism>
<accession>A0A9X0DB65</accession>
<feature type="transmembrane region" description="Helical" evidence="1">
    <location>
        <begin position="728"/>
        <end position="745"/>
    </location>
</feature>
<feature type="transmembrane region" description="Helical" evidence="1">
    <location>
        <begin position="700"/>
        <end position="716"/>
    </location>
</feature>
<feature type="transmembrane region" description="Helical" evidence="1">
    <location>
        <begin position="636"/>
        <end position="652"/>
    </location>
</feature>
<dbReference type="Proteomes" id="UP001163046">
    <property type="component" value="Unassembled WGS sequence"/>
</dbReference>
<dbReference type="AlphaFoldDB" id="A0A9X0DB65"/>
<feature type="transmembrane region" description="Helical" evidence="1">
    <location>
        <begin position="392"/>
        <end position="415"/>
    </location>
</feature>
<feature type="transmembrane region" description="Helical" evidence="1">
    <location>
        <begin position="596"/>
        <end position="615"/>
    </location>
</feature>
<feature type="transmembrane region" description="Helical" evidence="1">
    <location>
        <begin position="298"/>
        <end position="315"/>
    </location>
</feature>
<evidence type="ECO:0000313" key="2">
    <source>
        <dbReference type="EMBL" id="KAJ7392323.1"/>
    </source>
</evidence>
<keyword evidence="1" id="KW-0812">Transmembrane</keyword>
<protein>
    <submittedName>
        <fullName evidence="2">Uncharacterized protein</fullName>
    </submittedName>
</protein>
<dbReference type="OrthoDB" id="10046650at2759"/>
<keyword evidence="1" id="KW-0472">Membrane</keyword>
<feature type="transmembrane region" description="Helical" evidence="1">
    <location>
        <begin position="672"/>
        <end position="693"/>
    </location>
</feature>
<feature type="transmembrane region" description="Helical" evidence="1">
    <location>
        <begin position="476"/>
        <end position="495"/>
    </location>
</feature>
<feature type="transmembrane region" description="Helical" evidence="1">
    <location>
        <begin position="96"/>
        <end position="115"/>
    </location>
</feature>
<feature type="transmembrane region" description="Helical" evidence="1">
    <location>
        <begin position="564"/>
        <end position="584"/>
    </location>
</feature>
<feature type="transmembrane region" description="Helical" evidence="1">
    <location>
        <begin position="184"/>
        <end position="201"/>
    </location>
</feature>
<feature type="transmembrane region" description="Helical" evidence="1">
    <location>
        <begin position="356"/>
        <end position="380"/>
    </location>
</feature>
<feature type="transmembrane region" description="Helical" evidence="1">
    <location>
        <begin position="534"/>
        <end position="552"/>
    </location>
</feature>
<dbReference type="EMBL" id="MU825401">
    <property type="protein sequence ID" value="KAJ7392323.1"/>
    <property type="molecule type" value="Genomic_DNA"/>
</dbReference>
<name>A0A9X0DB65_9CNID</name>
<feature type="transmembrane region" description="Helical" evidence="1">
    <location>
        <begin position="213"/>
        <end position="234"/>
    </location>
</feature>
<keyword evidence="1" id="KW-1133">Transmembrane helix</keyword>
<feature type="transmembrane region" description="Helical" evidence="1">
    <location>
        <begin position="246"/>
        <end position="266"/>
    </location>
</feature>
<keyword evidence="3" id="KW-1185">Reference proteome</keyword>
<evidence type="ECO:0000313" key="3">
    <source>
        <dbReference type="Proteomes" id="UP001163046"/>
    </source>
</evidence>